<dbReference type="PANTHER" id="PTHR37947">
    <property type="entry name" value="BLL2462 PROTEIN"/>
    <property type="match status" value="1"/>
</dbReference>
<dbReference type="STRING" id="869210.Marky_1799"/>
<dbReference type="SUPFAM" id="SSF53300">
    <property type="entry name" value="vWA-like"/>
    <property type="match status" value="1"/>
</dbReference>
<evidence type="ECO:0000313" key="3">
    <source>
        <dbReference type="EMBL" id="AEB12532.1"/>
    </source>
</evidence>
<organism evidence="3 4">
    <name type="scientific">Marinithermus hydrothermalis (strain DSM 14884 / JCM 11576 / T1)</name>
    <dbReference type="NCBI Taxonomy" id="869210"/>
    <lineage>
        <taxon>Bacteria</taxon>
        <taxon>Thermotogati</taxon>
        <taxon>Deinococcota</taxon>
        <taxon>Deinococci</taxon>
        <taxon>Thermales</taxon>
        <taxon>Thermaceae</taxon>
        <taxon>Marinithermus</taxon>
    </lineage>
</organism>
<reference evidence="3 4" key="1">
    <citation type="journal article" date="2012" name="Stand. Genomic Sci.">
        <title>Complete genome sequence of the aerobic, heterotroph Marinithermus hydrothermalis type strain (T1(T)) from a deep-sea hydrothermal vent chimney.</title>
        <authorList>
            <person name="Copeland A."/>
            <person name="Gu W."/>
            <person name="Yasawong M."/>
            <person name="Lapidus A."/>
            <person name="Lucas S."/>
            <person name="Deshpande S."/>
            <person name="Pagani I."/>
            <person name="Tapia R."/>
            <person name="Cheng J.F."/>
            <person name="Goodwin L.A."/>
            <person name="Pitluck S."/>
            <person name="Liolios K."/>
            <person name="Ivanova N."/>
            <person name="Mavromatis K."/>
            <person name="Mikhailova N."/>
            <person name="Pati A."/>
            <person name="Chen A."/>
            <person name="Palaniappan K."/>
            <person name="Land M."/>
            <person name="Pan C."/>
            <person name="Brambilla E.M."/>
            <person name="Rohde M."/>
            <person name="Tindall B.J."/>
            <person name="Sikorski J."/>
            <person name="Goker M."/>
            <person name="Detter J.C."/>
            <person name="Bristow J."/>
            <person name="Eisen J.A."/>
            <person name="Markowitz V."/>
            <person name="Hugenholtz P."/>
            <person name="Kyrpides N.C."/>
            <person name="Klenk H.P."/>
            <person name="Woyke T."/>
        </authorList>
    </citation>
    <scope>NUCLEOTIDE SEQUENCE [LARGE SCALE GENOMIC DNA]</scope>
    <source>
        <strain evidence="4">DSM 14884 / JCM 11576 / T1</strain>
    </source>
</reference>
<keyword evidence="1" id="KW-0472">Membrane</keyword>
<dbReference type="InterPro" id="IPR036465">
    <property type="entry name" value="vWFA_dom_sf"/>
</dbReference>
<dbReference type="PROSITE" id="PS50234">
    <property type="entry name" value="VWFA"/>
    <property type="match status" value="1"/>
</dbReference>
<dbReference type="KEGG" id="mhd:Marky_1799"/>
<keyword evidence="1" id="KW-0812">Transmembrane</keyword>
<dbReference type="EMBL" id="CP002630">
    <property type="protein sequence ID" value="AEB12532.1"/>
    <property type="molecule type" value="Genomic_DNA"/>
</dbReference>
<dbReference type="CDD" id="cd00198">
    <property type="entry name" value="vWFA"/>
    <property type="match status" value="1"/>
</dbReference>
<evidence type="ECO:0000313" key="4">
    <source>
        <dbReference type="Proteomes" id="UP000007030"/>
    </source>
</evidence>
<dbReference type="eggNOG" id="COG2304">
    <property type="taxonomic scope" value="Bacteria"/>
</dbReference>
<keyword evidence="1" id="KW-1133">Transmembrane helix</keyword>
<gene>
    <name evidence="3" type="ordered locus">Marky_1799</name>
</gene>
<accession>F2NPN1</accession>
<dbReference type="SMART" id="SM00327">
    <property type="entry name" value="VWA"/>
    <property type="match status" value="1"/>
</dbReference>
<dbReference type="PANTHER" id="PTHR37947:SF2">
    <property type="entry name" value="VON WILLEBRAND FACTOR TYPE A"/>
    <property type="match status" value="1"/>
</dbReference>
<evidence type="ECO:0000256" key="1">
    <source>
        <dbReference type="SAM" id="Phobius"/>
    </source>
</evidence>
<protein>
    <submittedName>
        <fullName evidence="3">von Willebrand factor type A</fullName>
    </submittedName>
</protein>
<dbReference type="Gene3D" id="3.40.50.880">
    <property type="match status" value="1"/>
</dbReference>
<dbReference type="InterPro" id="IPR002035">
    <property type="entry name" value="VWF_A"/>
</dbReference>
<name>F2NPN1_MARHT</name>
<dbReference type="OrthoDB" id="9806395at2"/>
<dbReference type="eggNOG" id="COG5426">
    <property type="taxonomic scope" value="Bacteria"/>
</dbReference>
<dbReference type="Gene3D" id="3.40.50.410">
    <property type="entry name" value="von Willebrand factor, type A domain"/>
    <property type="match status" value="1"/>
</dbReference>
<dbReference type="Proteomes" id="UP000007030">
    <property type="component" value="Chromosome"/>
</dbReference>
<proteinExistence type="predicted"/>
<feature type="transmembrane region" description="Helical" evidence="1">
    <location>
        <begin position="719"/>
        <end position="738"/>
    </location>
</feature>
<dbReference type="AlphaFoldDB" id="F2NPN1"/>
<dbReference type="RefSeq" id="WP_013704578.1">
    <property type="nucleotide sequence ID" value="NC_015387.1"/>
</dbReference>
<dbReference type="SUPFAM" id="SSF52317">
    <property type="entry name" value="Class I glutamine amidotransferase-like"/>
    <property type="match status" value="1"/>
</dbReference>
<dbReference type="InterPro" id="IPR029062">
    <property type="entry name" value="Class_I_gatase-like"/>
</dbReference>
<dbReference type="HOGENOM" id="CLU_388797_0_0_0"/>
<evidence type="ECO:0000259" key="2">
    <source>
        <dbReference type="PROSITE" id="PS50234"/>
    </source>
</evidence>
<feature type="domain" description="VWFA" evidence="2">
    <location>
        <begin position="335"/>
        <end position="507"/>
    </location>
</feature>
<keyword evidence="4" id="KW-1185">Reference proteome</keyword>
<sequence>MHLAFPWALLALLLPFLPGVRPPLRRLVLLLLVLAASGPSLPLAPARTVVLLDYSPSAREAVWAQATQLEVPPPATFLAFAEAVQEVPTPTARRTDLGEGTDLAAALEAALERGADRILLISDGLSQTPVLPPPVPVYALSVPPSPHVGLVGVLLPPYPAEGETVEVRAVVEATAPTEVTVTFTRPGDRVSVTRRVPIGRTSIPYRFTLEGATPLTVTLTSPLGADQARAELRPAGTPEVWVLGDEAAARLLEAQAFRVRRLEALPLPIRADAVVIGRAARAFSPVELAALERFLREGGALLFSATPEGLFFGGWERSPLADEIPVRPAGRSGVALVLVLDVSGSMADGNPSKLALAVAGALSLVETARPEDRLGIVTFSSGPRWLFPPRPMTARGKLEAKTLLDRLRPGGSTRMLEAYRQAIEALEALELETKQILVLTDGQVEEDPAALVALAEAARAQGIRTNSVALGGDADRALLARMSRVGEGRFWDVPTPEDLPRLFLEEAERTFGREALEGRFPVRLEAHPVTQGLSTPPPARVLLPAVAQPWARVVLDSAGEPILAVGERGLGKVAALTTDLSRSWTDWPEAPRFLGQLLRWLTRTPARPRYSVSREAEGVRVVVQGRFERAPKLRYGGVERSMPPTAPLTFEAVLPSEARGEAVVLVEGRVLFRVPLPEPSEWPLTDGRATLQRLAEASQGALLEAPQALPPAPRKPVPLTGPLLGLALAFFLLERYLIWRARRA</sequence>
<dbReference type="Pfam" id="PF13519">
    <property type="entry name" value="VWA_2"/>
    <property type="match status" value="1"/>
</dbReference>